<gene>
    <name evidence="1" type="ORF">NDM98_10900</name>
</gene>
<dbReference type="RefSeq" id="WP_251607402.1">
    <property type="nucleotide sequence ID" value="NZ_JAMQJY010000001.1"/>
</dbReference>
<sequence length="253" mass="28627">MGWMKVLLSLLIMSSVIVFYSKSDNMQAERIIQPIETILELVEYDDLALKEWQVLARDVQGTVDSQDMFQEHVHKLSGQLEGLDQTYLDTSTTEWTAEYQLQSAGGVKESLRLMAYPDNNTHTLTFTYKMTGTSASDWKRYELADQLQNRLLLLSMDTASLYTQVQSKKDAQINKKESLMKLANTYMDALDAEEVEALTEETFVSVSAYTTVWKQQLNTGNKTMNVQIALRSDEALGEGTTVTIGTPIITTEY</sequence>
<dbReference type="SUPFAM" id="SSF143842">
    <property type="entry name" value="YwmB-like"/>
    <property type="match status" value="1"/>
</dbReference>
<dbReference type="EMBL" id="JAMQJY010000001">
    <property type="protein sequence ID" value="MCM2675952.1"/>
    <property type="molecule type" value="Genomic_DNA"/>
</dbReference>
<protein>
    <submittedName>
        <fullName evidence="1">YwmB family TATA-box binding protein</fullName>
    </submittedName>
</protein>
<name>A0ABT0XJD0_9BACI</name>
<dbReference type="Gene3D" id="3.30.360.40">
    <property type="entry name" value="YwmB-like"/>
    <property type="match status" value="1"/>
</dbReference>
<organism evidence="1 2">
    <name type="scientific">Alkalicoccobacillus plakortidis</name>
    <dbReference type="NCBI Taxonomy" id="444060"/>
    <lineage>
        <taxon>Bacteria</taxon>
        <taxon>Bacillati</taxon>
        <taxon>Bacillota</taxon>
        <taxon>Bacilli</taxon>
        <taxon>Bacillales</taxon>
        <taxon>Bacillaceae</taxon>
        <taxon>Alkalicoccobacillus</taxon>
    </lineage>
</organism>
<keyword evidence="2" id="KW-1185">Reference proteome</keyword>
<evidence type="ECO:0000313" key="1">
    <source>
        <dbReference type="EMBL" id="MCM2675952.1"/>
    </source>
</evidence>
<comment type="caution">
    <text evidence="1">The sequence shown here is derived from an EMBL/GenBank/DDBJ whole genome shotgun (WGS) entry which is preliminary data.</text>
</comment>
<proteinExistence type="predicted"/>
<dbReference type="InterPro" id="IPR014794">
    <property type="entry name" value="DUF1779"/>
</dbReference>
<dbReference type="Pfam" id="PF08680">
    <property type="entry name" value="DUF1779"/>
    <property type="match status" value="1"/>
</dbReference>
<accession>A0ABT0XJD0</accession>
<dbReference type="Gene3D" id="3.30.2030.10">
    <property type="entry name" value="YwmB-like"/>
    <property type="match status" value="1"/>
</dbReference>
<reference evidence="1" key="1">
    <citation type="submission" date="2022-06" db="EMBL/GenBank/DDBJ databases">
        <title>Alkalicoccobacillus porphyridii sp. nov., isolated from a marine red alga, Porphyridium purpureum and reclassification of Shouchella plakortidis and Shouchella gibsonii as Alkalicoccobacillus plakortidis comb. nov. and Alkalicoccobacillus gibsonii comb. nov.</title>
        <authorList>
            <person name="Kim K.H."/>
            <person name="Lee J.K."/>
            <person name="Han D.M."/>
            <person name="Baek J.H."/>
            <person name="Jeon C.O."/>
        </authorList>
    </citation>
    <scope>NUCLEOTIDE SEQUENCE</scope>
    <source>
        <strain evidence="1">DSM 19153</strain>
    </source>
</reference>
<evidence type="ECO:0000313" key="2">
    <source>
        <dbReference type="Proteomes" id="UP001203665"/>
    </source>
</evidence>
<dbReference type="InterPro" id="IPR036209">
    <property type="entry name" value="YwmB-like_sf"/>
</dbReference>
<dbReference type="Proteomes" id="UP001203665">
    <property type="component" value="Unassembled WGS sequence"/>
</dbReference>